<dbReference type="Proteomes" id="UP000308199">
    <property type="component" value="Unassembled WGS sequence"/>
</dbReference>
<evidence type="ECO:0000313" key="2">
    <source>
        <dbReference type="EMBL" id="THH06484.1"/>
    </source>
</evidence>
<dbReference type="OrthoDB" id="1461976at2759"/>
<sequence length="475" mass="54045">MMLLLSALGETGQMLRHLITPKKSDPTLRDAVAIKSGFVWSLLNGNIITWTKFKGGRPCLSSLFKPTSGADHTSPAMTVITPETFTPLTWSMSEIRAAIPAHLFQRNGFKSSLYLIRDVALAAMLWYAATFIDPFFAQVSAAGKAYENVAIVGQAAAWLTYWWFQGLVLTGIWVVGHECGHGAFSGSGKVNDALGYVLHTFLWTPYFSWKIVHHRHHANHASMEKDEVYVPKTRSDLGLPPPDEEGIDYAEVLGDTPIYTLFMLIRQQTLAFPAYLFLNVSGQKHYPKWSNHFNPNAIMFNPSQRNAVIASDIGMLAMVALTVRASQIYGFSEVVKYYLLPWLCVSHWFIMITYLHHTSADLPHYREGKWNFQRGAAATTDRDFLGWQGRFFLHDVAHFHVVHHFFPQMPHYHGEEATGYLKKLIGEHYRQSNEPVFKALWKTYNECQFVEDDGEVLFYKNRKGNYAVLDQPQTK</sequence>
<dbReference type="CDD" id="cd03507">
    <property type="entry name" value="Delta12-FADS-like"/>
    <property type="match status" value="1"/>
</dbReference>
<dbReference type="InterPro" id="IPR012171">
    <property type="entry name" value="Fatty_acid_desaturase"/>
</dbReference>
<feature type="domain" description="Fatty acid desaturase" evidence="1">
    <location>
        <begin position="157"/>
        <end position="430"/>
    </location>
</feature>
<keyword evidence="3" id="KW-1185">Reference proteome</keyword>
<evidence type="ECO:0000313" key="3">
    <source>
        <dbReference type="Proteomes" id="UP000308199"/>
    </source>
</evidence>
<dbReference type="InterPro" id="IPR005804">
    <property type="entry name" value="FA_desaturase_dom"/>
</dbReference>
<dbReference type="GO" id="GO:0016491">
    <property type="term" value="F:oxidoreductase activity"/>
    <property type="evidence" value="ECO:0007669"/>
    <property type="project" value="InterPro"/>
</dbReference>
<organism evidence="2 3">
    <name type="scientific">Phellinidium pouzarii</name>
    <dbReference type="NCBI Taxonomy" id="167371"/>
    <lineage>
        <taxon>Eukaryota</taxon>
        <taxon>Fungi</taxon>
        <taxon>Dikarya</taxon>
        <taxon>Basidiomycota</taxon>
        <taxon>Agaricomycotina</taxon>
        <taxon>Agaricomycetes</taxon>
        <taxon>Hymenochaetales</taxon>
        <taxon>Hymenochaetaceae</taxon>
        <taxon>Phellinidium</taxon>
    </lineage>
</organism>
<protein>
    <recommendedName>
        <fullName evidence="1">Fatty acid desaturase domain-containing protein</fullName>
    </recommendedName>
</protein>
<gene>
    <name evidence="2" type="ORF">EW145_g4062</name>
</gene>
<dbReference type="EMBL" id="SGPK01000193">
    <property type="protein sequence ID" value="THH06484.1"/>
    <property type="molecule type" value="Genomic_DNA"/>
</dbReference>
<name>A0A4S4L544_9AGAM</name>
<dbReference type="Pfam" id="PF00487">
    <property type="entry name" value="FA_desaturase"/>
    <property type="match status" value="1"/>
</dbReference>
<proteinExistence type="predicted"/>
<reference evidence="2 3" key="1">
    <citation type="submission" date="2019-02" db="EMBL/GenBank/DDBJ databases">
        <title>Genome sequencing of the rare red list fungi Phellinidium pouzarii.</title>
        <authorList>
            <person name="Buettner E."/>
            <person name="Kellner H."/>
        </authorList>
    </citation>
    <scope>NUCLEOTIDE SEQUENCE [LARGE SCALE GENOMIC DNA]</scope>
    <source>
        <strain evidence="2 3">DSM 108285</strain>
    </source>
</reference>
<accession>A0A4S4L544</accession>
<comment type="caution">
    <text evidence="2">The sequence shown here is derived from an EMBL/GenBank/DDBJ whole genome shotgun (WGS) entry which is preliminary data.</text>
</comment>
<dbReference type="PANTHER" id="PTHR32100">
    <property type="entry name" value="OMEGA-6 FATTY ACID DESATURASE, CHLOROPLASTIC"/>
    <property type="match status" value="1"/>
</dbReference>
<dbReference type="GO" id="GO:0006629">
    <property type="term" value="P:lipid metabolic process"/>
    <property type="evidence" value="ECO:0007669"/>
    <property type="project" value="InterPro"/>
</dbReference>
<evidence type="ECO:0000259" key="1">
    <source>
        <dbReference type="Pfam" id="PF00487"/>
    </source>
</evidence>
<dbReference type="AlphaFoldDB" id="A0A4S4L544"/>